<evidence type="ECO:0000313" key="2">
    <source>
        <dbReference type="EMBL" id="ABG96086.1"/>
    </source>
</evidence>
<dbReference type="EMBL" id="CP000431">
    <property type="protein sequence ID" value="ABG96086.1"/>
    <property type="molecule type" value="Genomic_DNA"/>
</dbReference>
<dbReference type="HOGENOM" id="CLU_101744_0_0_11"/>
<evidence type="ECO:0000256" key="1">
    <source>
        <dbReference type="SAM" id="Phobius"/>
    </source>
</evidence>
<gene>
    <name evidence="2" type="ordered locus">RHA1_ro04295</name>
</gene>
<evidence type="ECO:0008006" key="4">
    <source>
        <dbReference type="Google" id="ProtNLM"/>
    </source>
</evidence>
<feature type="transmembrane region" description="Helical" evidence="1">
    <location>
        <begin position="49"/>
        <end position="71"/>
    </location>
</feature>
<feature type="transmembrane region" description="Helical" evidence="1">
    <location>
        <begin position="239"/>
        <end position="259"/>
    </location>
</feature>
<dbReference type="eggNOG" id="COG1280">
    <property type="taxonomic scope" value="Bacteria"/>
</dbReference>
<organism evidence="2 3">
    <name type="scientific">Rhodococcus jostii (strain RHA1)</name>
    <dbReference type="NCBI Taxonomy" id="101510"/>
    <lineage>
        <taxon>Bacteria</taxon>
        <taxon>Bacillati</taxon>
        <taxon>Actinomycetota</taxon>
        <taxon>Actinomycetes</taxon>
        <taxon>Mycobacteriales</taxon>
        <taxon>Nocardiaceae</taxon>
        <taxon>Rhodococcus</taxon>
    </lineage>
</organism>
<dbReference type="Pfam" id="PF11139">
    <property type="entry name" value="SfLAP"/>
    <property type="match status" value="1"/>
</dbReference>
<protein>
    <recommendedName>
        <fullName evidence="4">Sap, sulfolipid-1-addressing protein</fullName>
    </recommendedName>
</protein>
<keyword evidence="1" id="KW-1133">Transmembrane helix</keyword>
<dbReference type="Proteomes" id="UP000008710">
    <property type="component" value="Chromosome"/>
</dbReference>
<feature type="transmembrane region" description="Helical" evidence="1">
    <location>
        <begin position="83"/>
        <end position="104"/>
    </location>
</feature>
<proteinExistence type="predicted"/>
<dbReference type="KEGG" id="rha:RHA1_ro04295"/>
<reference evidence="3" key="1">
    <citation type="journal article" date="2006" name="Proc. Natl. Acad. Sci. U.S.A.">
        <title>The complete genome of Rhodococcus sp. RHA1 provides insights into a catabolic powerhouse.</title>
        <authorList>
            <person name="McLeod M.P."/>
            <person name="Warren R.L."/>
            <person name="Hsiao W.W.L."/>
            <person name="Araki N."/>
            <person name="Myhre M."/>
            <person name="Fernandes C."/>
            <person name="Miyazawa D."/>
            <person name="Wong W."/>
            <person name="Lillquist A.L."/>
            <person name="Wang D."/>
            <person name="Dosanjh M."/>
            <person name="Hara H."/>
            <person name="Petrescu A."/>
            <person name="Morin R.D."/>
            <person name="Yang G."/>
            <person name="Stott J.M."/>
            <person name="Schein J.E."/>
            <person name="Shin H."/>
            <person name="Smailus D."/>
            <person name="Siddiqui A.S."/>
            <person name="Marra M.A."/>
            <person name="Jones S.J.M."/>
            <person name="Holt R."/>
            <person name="Brinkman F.S.L."/>
            <person name="Miyauchi K."/>
            <person name="Fukuda M."/>
            <person name="Davies J.E."/>
            <person name="Mohn W.W."/>
            <person name="Eltis L.D."/>
        </authorList>
    </citation>
    <scope>NUCLEOTIDE SEQUENCE [LARGE SCALE GENOMIC DNA]</scope>
    <source>
        <strain evidence="3">RHA1</strain>
    </source>
</reference>
<dbReference type="AlphaFoldDB" id="Q0S8Q0"/>
<keyword evidence="1" id="KW-0472">Membrane</keyword>
<keyword evidence="1" id="KW-0812">Transmembrane</keyword>
<dbReference type="InterPro" id="IPR021315">
    <property type="entry name" value="Gap/Sap"/>
</dbReference>
<evidence type="ECO:0000313" key="3">
    <source>
        <dbReference type="Proteomes" id="UP000008710"/>
    </source>
</evidence>
<sequence>MVLRSPHEPKVAPRTRAHFATHLGSPGTCEAETAPRTYGSDMGSVIGELLPLAVGVAISPIPIIAVILMLLSKRAGGASAGFGVGWILGILVATGIFMLLAGSIDTSGSDGPSATASWVKVVLGVLLLLLAGRQWRSRNAHAEPPKWMQAIDDLNFVKSTGLGFALAAINPKNLLLCVSAGVGIGTAGVSGGEQVVALIVYTVLAGSTVLVPVIAYAVAADKMRGTLDNLKVWLQSNNAAVMSVLLLVMGAVVLGKGFGGLF</sequence>
<feature type="transmembrane region" description="Helical" evidence="1">
    <location>
        <begin position="198"/>
        <end position="219"/>
    </location>
</feature>
<name>Q0S8Q0_RHOJR</name>
<feature type="transmembrane region" description="Helical" evidence="1">
    <location>
        <begin position="116"/>
        <end position="132"/>
    </location>
</feature>
<accession>Q0S8Q0</accession>